<proteinExistence type="predicted"/>
<evidence type="ECO:0000313" key="2">
    <source>
        <dbReference type="Proteomes" id="UP001056120"/>
    </source>
</evidence>
<name>A0ACB9GWI9_9ASTR</name>
<sequence>MTFSLQLFRGYLITYSHSPSAVITTTGATVAAQPLSHGFVRKKEEIDKDLKRLLFCIFLGLISSPSSSSYHDDAMMS</sequence>
<dbReference type="Proteomes" id="UP001056120">
    <property type="component" value="Linkage Group LG13"/>
</dbReference>
<protein>
    <submittedName>
        <fullName evidence="1">Uncharacterized protein</fullName>
    </submittedName>
</protein>
<reference evidence="2" key="1">
    <citation type="journal article" date="2022" name="Mol. Ecol. Resour.">
        <title>The genomes of chicory, endive, great burdock and yacon provide insights into Asteraceae palaeo-polyploidization history and plant inulin production.</title>
        <authorList>
            <person name="Fan W."/>
            <person name="Wang S."/>
            <person name="Wang H."/>
            <person name="Wang A."/>
            <person name="Jiang F."/>
            <person name="Liu H."/>
            <person name="Zhao H."/>
            <person name="Xu D."/>
            <person name="Zhang Y."/>
        </authorList>
    </citation>
    <scope>NUCLEOTIDE SEQUENCE [LARGE SCALE GENOMIC DNA]</scope>
    <source>
        <strain evidence="2">cv. Yunnan</strain>
    </source>
</reference>
<comment type="caution">
    <text evidence="1">The sequence shown here is derived from an EMBL/GenBank/DDBJ whole genome shotgun (WGS) entry which is preliminary data.</text>
</comment>
<accession>A0ACB9GWI9</accession>
<gene>
    <name evidence="1" type="ORF">L1987_42156</name>
</gene>
<organism evidence="1 2">
    <name type="scientific">Smallanthus sonchifolius</name>
    <dbReference type="NCBI Taxonomy" id="185202"/>
    <lineage>
        <taxon>Eukaryota</taxon>
        <taxon>Viridiplantae</taxon>
        <taxon>Streptophyta</taxon>
        <taxon>Embryophyta</taxon>
        <taxon>Tracheophyta</taxon>
        <taxon>Spermatophyta</taxon>
        <taxon>Magnoliopsida</taxon>
        <taxon>eudicotyledons</taxon>
        <taxon>Gunneridae</taxon>
        <taxon>Pentapetalae</taxon>
        <taxon>asterids</taxon>
        <taxon>campanulids</taxon>
        <taxon>Asterales</taxon>
        <taxon>Asteraceae</taxon>
        <taxon>Asteroideae</taxon>
        <taxon>Heliantheae alliance</taxon>
        <taxon>Millerieae</taxon>
        <taxon>Smallanthus</taxon>
    </lineage>
</organism>
<evidence type="ECO:0000313" key="1">
    <source>
        <dbReference type="EMBL" id="KAI3787581.1"/>
    </source>
</evidence>
<keyword evidence="2" id="KW-1185">Reference proteome</keyword>
<reference evidence="1 2" key="2">
    <citation type="journal article" date="2022" name="Mol. Ecol. Resour.">
        <title>The genomes of chicory, endive, great burdock and yacon provide insights into Asteraceae paleo-polyploidization history and plant inulin production.</title>
        <authorList>
            <person name="Fan W."/>
            <person name="Wang S."/>
            <person name="Wang H."/>
            <person name="Wang A."/>
            <person name="Jiang F."/>
            <person name="Liu H."/>
            <person name="Zhao H."/>
            <person name="Xu D."/>
            <person name="Zhang Y."/>
        </authorList>
    </citation>
    <scope>NUCLEOTIDE SEQUENCE [LARGE SCALE GENOMIC DNA]</scope>
    <source>
        <strain evidence="2">cv. Yunnan</strain>
        <tissue evidence="1">Leaves</tissue>
    </source>
</reference>
<dbReference type="EMBL" id="CM042030">
    <property type="protein sequence ID" value="KAI3787581.1"/>
    <property type="molecule type" value="Genomic_DNA"/>
</dbReference>